<keyword evidence="1" id="KW-0238">DNA-binding</keyword>
<organism evidence="1 2">
    <name type="scientific">Maribacter polysiphoniae</name>
    <dbReference type="NCBI Taxonomy" id="429344"/>
    <lineage>
        <taxon>Bacteria</taxon>
        <taxon>Pseudomonadati</taxon>
        <taxon>Bacteroidota</taxon>
        <taxon>Flavobacteriia</taxon>
        <taxon>Flavobacteriales</taxon>
        <taxon>Flavobacteriaceae</taxon>
        <taxon>Maribacter</taxon>
    </lineage>
</organism>
<dbReference type="InterPro" id="IPR009057">
    <property type="entry name" value="Homeodomain-like_sf"/>
</dbReference>
<dbReference type="OrthoDB" id="3193769at2"/>
<evidence type="ECO:0000313" key="2">
    <source>
        <dbReference type="Proteomes" id="UP000245667"/>
    </source>
</evidence>
<evidence type="ECO:0000313" key="1">
    <source>
        <dbReference type="EMBL" id="PWK21573.1"/>
    </source>
</evidence>
<sequence length="64" mass="7577">MANKQIDMRKVKQIFKLYSEGVSKRRISSRLGLSRNTIIKYIAFFKRGLSTKKWTIRSANMFFS</sequence>
<dbReference type="AlphaFoldDB" id="A0A316DYG9"/>
<comment type="caution">
    <text evidence="1">The sequence shown here is derived from an EMBL/GenBank/DDBJ whole genome shotgun (WGS) entry which is preliminary data.</text>
</comment>
<keyword evidence="1" id="KW-0371">Homeobox</keyword>
<gene>
    <name evidence="1" type="ORF">LX92_03724</name>
</gene>
<reference evidence="1 2" key="1">
    <citation type="submission" date="2018-05" db="EMBL/GenBank/DDBJ databases">
        <title>Genomic Encyclopedia of Archaeal and Bacterial Type Strains, Phase II (KMG-II): from individual species to whole genera.</title>
        <authorList>
            <person name="Goeker M."/>
        </authorList>
    </citation>
    <scope>NUCLEOTIDE SEQUENCE [LARGE SCALE GENOMIC DNA]</scope>
    <source>
        <strain evidence="1 2">DSM 23514</strain>
    </source>
</reference>
<dbReference type="Proteomes" id="UP000245667">
    <property type="component" value="Unassembled WGS sequence"/>
</dbReference>
<dbReference type="GO" id="GO:0003677">
    <property type="term" value="F:DNA binding"/>
    <property type="evidence" value="ECO:0007669"/>
    <property type="project" value="UniProtKB-KW"/>
</dbReference>
<dbReference type="SUPFAM" id="SSF46689">
    <property type="entry name" value="Homeodomain-like"/>
    <property type="match status" value="1"/>
</dbReference>
<name>A0A316DYG9_9FLAO</name>
<protein>
    <submittedName>
        <fullName evidence="1">Homeodomain-like domain-containing protein</fullName>
    </submittedName>
</protein>
<dbReference type="Gene3D" id="1.10.10.60">
    <property type="entry name" value="Homeodomain-like"/>
    <property type="match status" value="1"/>
</dbReference>
<proteinExistence type="predicted"/>
<accession>A0A316DYG9</accession>
<dbReference type="EMBL" id="QGGQ01000011">
    <property type="protein sequence ID" value="PWK21573.1"/>
    <property type="molecule type" value="Genomic_DNA"/>
</dbReference>